<dbReference type="InterPro" id="IPR041075">
    <property type="entry name" value="NOD1/2_WH"/>
</dbReference>
<evidence type="ECO:0000256" key="5">
    <source>
        <dbReference type="ARBA" id="ARBA00022840"/>
    </source>
</evidence>
<dbReference type="Pfam" id="PF02758">
    <property type="entry name" value="PYRIN"/>
    <property type="match status" value="1"/>
</dbReference>
<dbReference type="InterPro" id="IPR007111">
    <property type="entry name" value="NACHT_NTPase"/>
</dbReference>
<dbReference type="GO" id="GO:0050727">
    <property type="term" value="P:regulation of inflammatory response"/>
    <property type="evidence" value="ECO:0007669"/>
    <property type="project" value="TreeGrafter"/>
</dbReference>
<dbReference type="InterPro" id="IPR011029">
    <property type="entry name" value="DEATH-like_dom_sf"/>
</dbReference>
<dbReference type="CDD" id="cd08320">
    <property type="entry name" value="Pyrin_NALPs"/>
    <property type="match status" value="1"/>
</dbReference>
<reference evidence="9 10" key="1">
    <citation type="journal article" date="2011" name="Nature">
        <title>A high-resolution map of human evolutionary constraint using 29 mammals.</title>
        <authorList>
            <person name="Lindblad-Toh K."/>
            <person name="Garber M."/>
            <person name="Zuk O."/>
            <person name="Lin M.F."/>
            <person name="Parker B.J."/>
            <person name="Washietl S."/>
            <person name="Kheradpour P."/>
            <person name="Ernst J."/>
            <person name="Jordan G."/>
            <person name="Mauceli E."/>
            <person name="Ward L.D."/>
            <person name="Lowe C.B."/>
            <person name="Holloway A.K."/>
            <person name="Clamp M."/>
            <person name="Gnerre S."/>
            <person name="Alfoldi J."/>
            <person name="Beal K."/>
            <person name="Chang J."/>
            <person name="Clawson H."/>
            <person name="Cuff J."/>
            <person name="Di Palma F."/>
            <person name="Fitzgerald S."/>
            <person name="Flicek P."/>
            <person name="Guttman M."/>
            <person name="Hubisz M.J."/>
            <person name="Jaffe D.B."/>
            <person name="Jungreis I."/>
            <person name="Kent W.J."/>
            <person name="Kostka D."/>
            <person name="Lara M."/>
            <person name="Martins A.L."/>
            <person name="Massingham T."/>
            <person name="Moltke I."/>
            <person name="Raney B.J."/>
            <person name="Rasmussen M.D."/>
            <person name="Robinson J."/>
            <person name="Stark A."/>
            <person name="Vilella A.J."/>
            <person name="Wen J."/>
            <person name="Xie X."/>
            <person name="Zody M.C."/>
            <person name="Baldwin J."/>
            <person name="Bloom T."/>
            <person name="Chin C.W."/>
            <person name="Heiman D."/>
            <person name="Nicol R."/>
            <person name="Nusbaum C."/>
            <person name="Young S."/>
            <person name="Wilkinson J."/>
            <person name="Worley K.C."/>
            <person name="Kovar C.L."/>
            <person name="Muzny D.M."/>
            <person name="Gibbs R.A."/>
            <person name="Cree A."/>
            <person name="Dihn H.H."/>
            <person name="Fowler G."/>
            <person name="Jhangiani S."/>
            <person name="Joshi V."/>
            <person name="Lee S."/>
            <person name="Lewis L.R."/>
            <person name="Nazareth L.V."/>
            <person name="Okwuonu G."/>
            <person name="Santibanez J."/>
            <person name="Warren W.C."/>
            <person name="Mardis E.R."/>
            <person name="Weinstock G.M."/>
            <person name="Wilson R.K."/>
            <person name="Delehaunty K."/>
            <person name="Dooling D."/>
            <person name="Fronik C."/>
            <person name="Fulton L."/>
            <person name="Fulton B."/>
            <person name="Graves T."/>
            <person name="Minx P."/>
            <person name="Sodergren E."/>
            <person name="Birney E."/>
            <person name="Margulies E.H."/>
            <person name="Herrero J."/>
            <person name="Green E.D."/>
            <person name="Haussler D."/>
            <person name="Siepel A."/>
            <person name="Goldman N."/>
            <person name="Pollard K.S."/>
            <person name="Pedersen J.S."/>
            <person name="Lander E.S."/>
            <person name="Kellis M."/>
        </authorList>
    </citation>
    <scope>NUCLEOTIDE SEQUENCE [LARGE SCALE GENOMIC DNA]</scope>
</reference>
<dbReference type="PROSITE" id="PS50837">
    <property type="entry name" value="NACHT"/>
    <property type="match status" value="1"/>
</dbReference>
<dbReference type="InterPro" id="IPR027417">
    <property type="entry name" value="P-loop_NTPase"/>
</dbReference>
<feature type="compositionally biased region" description="Acidic residues" evidence="6">
    <location>
        <begin position="149"/>
        <end position="158"/>
    </location>
</feature>
<evidence type="ECO:0000259" key="7">
    <source>
        <dbReference type="PROSITE" id="PS50824"/>
    </source>
</evidence>
<sequence>MSSSADMAVDNRLYDKLLSHLRRLDRYQLEEFKLGLQSPQLLPESSEKIPWANLKAADPTDLLCLLKEYFPGQQVWDVTLRISEDMKLTSLCEELRAQMNVNLSLMELGDVTSPITPKLARERAGFTPEVSHSPSSWLLSEMAQGPQDPGEEEPEAPEEQSVHRGRYRVRLKARLLGMWDNIPWPEDHIYLRNFREREHEELRRLLYPKGSGAQPRTIVLHGPAGVGKTTLAMKVVLHWAEGLLFQHSFEYVFYISCHHIRDMEDTTLVGLLSRDWADSQIPIQHAMTHPERLLFVIDGFEEMALPSEVDHRLPCTNWDQRLPAASILLHLLKKELLPTATLLVTTRDCLSEELKQLLLHPWCLQIPGFTEGDQKEYFFRYFRDRNEANKVAQWVRKNEALSHACSAPLVCWTVCSCLKRQMPRRPSFWLNAQTTTSLYAYFFSSVFETAEVSWSKQCWSEQWQALCSLAAHGMWSSNFTFSKEDVGHGRLRAPLIRCLLRLNILRKVSDCEDCLTFTHQSFQVFLGAMFYVLRGKDGAVGGLSKHQEMRVVLDDALVDANSYWHQMALFTFGFLNQDLARQVEDALPCQMSPRIMDQLLQWAEELSVSDMVPYSFELLPFFQCLYETQEETFVKQVLSHLLEADLEVGDLQLQATSFCLRHCQRLSKLRLSVSCLLPQTELTSRRDTSKTHQWQDICSVFHYGNVSELDLSNSKLNAAVMRKLCYELRNPRCKLQRLTCKSITPVRVLKELVLLLHGNNRLTHLNLSSNKLGVGLSVMIFRTLKHSACKLKYLWLESCDLTSVACRSLFMELNKNASLRFLSLGDNDLSNIEVKSFQKSFDTSKCALRELSLCSCELGASSGRHLADALLQNQGLTHLSLRRNRLGDEGVRSLSEALSHKDCSLQNLDLYPTVCQSVRSAAEGCWVLAEALGCNSSLEVLDVGGNHIQDAGGKRLCAALKQPSCTLNTLGLESCSLTSACCKDLSSALSVRKSLVNLNLLGNDLGPEGVNTLWKSLQKPSCKLQKLG</sequence>
<comment type="similarity">
    <text evidence="1">Belongs to the NLRP family.</text>
</comment>
<dbReference type="Pfam" id="PF17776">
    <property type="entry name" value="NLRC4_HD2"/>
    <property type="match status" value="1"/>
</dbReference>
<dbReference type="GO" id="GO:0005737">
    <property type="term" value="C:cytoplasm"/>
    <property type="evidence" value="ECO:0007669"/>
    <property type="project" value="TreeGrafter"/>
</dbReference>
<dbReference type="FunCoup" id="G1PE39">
    <property type="interactions" value="1"/>
</dbReference>
<dbReference type="Gene3D" id="3.40.50.300">
    <property type="entry name" value="P-loop containing nucleotide triphosphate hydrolases"/>
    <property type="match status" value="1"/>
</dbReference>
<keyword evidence="2" id="KW-0433">Leucine-rich repeat</keyword>
<keyword evidence="10" id="KW-1185">Reference proteome</keyword>
<dbReference type="SMART" id="SM01289">
    <property type="entry name" value="PYRIN"/>
    <property type="match status" value="1"/>
</dbReference>
<accession>G1PE39</accession>
<dbReference type="eggNOG" id="ENOG502QV55">
    <property type="taxonomic scope" value="Eukaryota"/>
</dbReference>
<dbReference type="STRING" id="59463.ENSMLUP00000008763"/>
<dbReference type="HOGENOM" id="CLU_002274_2_1_1"/>
<dbReference type="OMA" id="TWDNIDW"/>
<dbReference type="InParanoid" id="G1PE39"/>
<dbReference type="Gene3D" id="3.80.10.10">
    <property type="entry name" value="Ribonuclease Inhibitor"/>
    <property type="match status" value="3"/>
</dbReference>
<dbReference type="PANTHER" id="PTHR45690:SF16">
    <property type="entry name" value="NACHT, LRR AND PYD DOMAINS-CONTAINING PROTEIN 13"/>
    <property type="match status" value="1"/>
</dbReference>
<dbReference type="EMBL" id="AAPE02055655">
    <property type="status" value="NOT_ANNOTATED_CDS"/>
    <property type="molecule type" value="Genomic_DNA"/>
</dbReference>
<evidence type="ECO:0000256" key="2">
    <source>
        <dbReference type="ARBA" id="ARBA00022614"/>
    </source>
</evidence>
<dbReference type="AlphaFoldDB" id="G1PE39"/>
<evidence type="ECO:0008006" key="11">
    <source>
        <dbReference type="Google" id="ProtNLM"/>
    </source>
</evidence>
<evidence type="ECO:0000256" key="1">
    <source>
        <dbReference type="ARBA" id="ARBA00008665"/>
    </source>
</evidence>
<reference evidence="9" key="2">
    <citation type="submission" date="2025-08" db="UniProtKB">
        <authorList>
            <consortium name="Ensembl"/>
        </authorList>
    </citation>
    <scope>IDENTIFICATION</scope>
</reference>
<dbReference type="InterPro" id="IPR004020">
    <property type="entry name" value="DAPIN"/>
</dbReference>
<dbReference type="Proteomes" id="UP000001074">
    <property type="component" value="Unassembled WGS sequence"/>
</dbReference>
<organism evidence="9 10">
    <name type="scientific">Myotis lucifugus</name>
    <name type="common">Little brown bat</name>
    <dbReference type="NCBI Taxonomy" id="59463"/>
    <lineage>
        <taxon>Eukaryota</taxon>
        <taxon>Metazoa</taxon>
        <taxon>Chordata</taxon>
        <taxon>Craniata</taxon>
        <taxon>Vertebrata</taxon>
        <taxon>Euteleostomi</taxon>
        <taxon>Mammalia</taxon>
        <taxon>Eutheria</taxon>
        <taxon>Laurasiatheria</taxon>
        <taxon>Chiroptera</taxon>
        <taxon>Yangochiroptera</taxon>
        <taxon>Vespertilionidae</taxon>
        <taxon>Myotis</taxon>
    </lineage>
</organism>
<dbReference type="EMBL" id="AAPE02055654">
    <property type="status" value="NOT_ANNOTATED_CDS"/>
    <property type="molecule type" value="Genomic_DNA"/>
</dbReference>
<proteinExistence type="inferred from homology"/>
<dbReference type="Pfam" id="PF13516">
    <property type="entry name" value="LRR_6"/>
    <property type="match status" value="2"/>
</dbReference>
<dbReference type="EMBL" id="AAPE02055653">
    <property type="status" value="NOT_ANNOTATED_CDS"/>
    <property type="molecule type" value="Genomic_DNA"/>
</dbReference>
<evidence type="ECO:0000259" key="8">
    <source>
        <dbReference type="PROSITE" id="PS50837"/>
    </source>
</evidence>
<evidence type="ECO:0000256" key="4">
    <source>
        <dbReference type="ARBA" id="ARBA00022741"/>
    </source>
</evidence>
<feature type="domain" description="NACHT" evidence="8">
    <location>
        <begin position="216"/>
        <end position="347"/>
    </location>
</feature>
<dbReference type="InterPro" id="IPR041267">
    <property type="entry name" value="NLRP_HD2"/>
</dbReference>
<dbReference type="Gene3D" id="1.10.533.10">
    <property type="entry name" value="Death Domain, Fas"/>
    <property type="match status" value="1"/>
</dbReference>
<evidence type="ECO:0000313" key="10">
    <source>
        <dbReference type="Proteomes" id="UP000001074"/>
    </source>
</evidence>
<dbReference type="SUPFAM" id="SSF52540">
    <property type="entry name" value="P-loop containing nucleoside triphosphate hydrolases"/>
    <property type="match status" value="1"/>
</dbReference>
<dbReference type="SUPFAM" id="SSF52047">
    <property type="entry name" value="RNI-like"/>
    <property type="match status" value="1"/>
</dbReference>
<protein>
    <recommendedName>
        <fullName evidence="11">NLR family pyrin domain containing 13</fullName>
    </recommendedName>
</protein>
<dbReference type="InterPro" id="IPR032675">
    <property type="entry name" value="LRR_dom_sf"/>
</dbReference>
<dbReference type="InterPro" id="IPR001611">
    <property type="entry name" value="Leu-rich_rpt"/>
</dbReference>
<dbReference type="PROSITE" id="PS51450">
    <property type="entry name" value="LRR"/>
    <property type="match status" value="1"/>
</dbReference>
<dbReference type="Pfam" id="PF05729">
    <property type="entry name" value="NACHT"/>
    <property type="match status" value="1"/>
</dbReference>
<feature type="domain" description="Pyrin" evidence="7">
    <location>
        <begin position="7"/>
        <end position="101"/>
    </location>
</feature>
<reference evidence="9" key="3">
    <citation type="submission" date="2025-09" db="UniProtKB">
        <authorList>
            <consortium name="Ensembl"/>
        </authorList>
    </citation>
    <scope>IDENTIFICATION</scope>
</reference>
<dbReference type="SMART" id="SM00368">
    <property type="entry name" value="LRR_RI"/>
    <property type="match status" value="9"/>
</dbReference>
<dbReference type="Ensembl" id="ENSMLUT00000009618.2">
    <property type="protein sequence ID" value="ENSMLUP00000008763.2"/>
    <property type="gene ID" value="ENSMLUG00000009599.2"/>
</dbReference>
<dbReference type="GeneTree" id="ENSGT00940000163591"/>
<dbReference type="SUPFAM" id="SSF47986">
    <property type="entry name" value="DEATH domain"/>
    <property type="match status" value="1"/>
</dbReference>
<dbReference type="Pfam" id="PF17779">
    <property type="entry name" value="WHD_NOD2"/>
    <property type="match status" value="1"/>
</dbReference>
<evidence type="ECO:0000256" key="6">
    <source>
        <dbReference type="SAM" id="MobiDB-lite"/>
    </source>
</evidence>
<dbReference type="PROSITE" id="PS50824">
    <property type="entry name" value="DAPIN"/>
    <property type="match status" value="1"/>
</dbReference>
<keyword evidence="4" id="KW-0547">Nucleotide-binding</keyword>
<dbReference type="PANTHER" id="PTHR45690">
    <property type="entry name" value="NACHT, LRR AND PYD DOMAINS-CONTAINING PROTEIN 12"/>
    <property type="match status" value="1"/>
</dbReference>
<keyword evidence="3" id="KW-0677">Repeat</keyword>
<evidence type="ECO:0000313" key="9">
    <source>
        <dbReference type="Ensembl" id="ENSMLUP00000008763.2"/>
    </source>
</evidence>
<dbReference type="InterPro" id="IPR050637">
    <property type="entry name" value="NLRP_innate_immun_reg"/>
</dbReference>
<keyword evidence="5" id="KW-0067">ATP-binding</keyword>
<feature type="region of interest" description="Disordered" evidence="6">
    <location>
        <begin position="123"/>
        <end position="163"/>
    </location>
</feature>
<name>G1PE39_MYOLU</name>
<dbReference type="GO" id="GO:0005524">
    <property type="term" value="F:ATP binding"/>
    <property type="evidence" value="ECO:0007669"/>
    <property type="project" value="UniProtKB-KW"/>
</dbReference>
<evidence type="ECO:0000256" key="3">
    <source>
        <dbReference type="ARBA" id="ARBA00022737"/>
    </source>
</evidence>